<evidence type="ECO:0000256" key="2">
    <source>
        <dbReference type="SAM" id="Phobius"/>
    </source>
</evidence>
<gene>
    <name evidence="3" type="ORF">BSAL_28455</name>
</gene>
<accession>A0A0S4JLC3</accession>
<feature type="compositionally biased region" description="Polar residues" evidence="1">
    <location>
        <begin position="896"/>
        <end position="905"/>
    </location>
</feature>
<evidence type="ECO:0000256" key="1">
    <source>
        <dbReference type="SAM" id="MobiDB-lite"/>
    </source>
</evidence>
<feature type="compositionally biased region" description="Polar residues" evidence="1">
    <location>
        <begin position="1350"/>
        <end position="1384"/>
    </location>
</feature>
<name>A0A0S4JLC3_BODSA</name>
<reference evidence="4" key="1">
    <citation type="submission" date="2015-09" db="EMBL/GenBank/DDBJ databases">
        <authorList>
            <consortium name="Pathogen Informatics"/>
        </authorList>
    </citation>
    <scope>NUCLEOTIDE SEQUENCE [LARGE SCALE GENOMIC DNA]</scope>
    <source>
        <strain evidence="4">Lake Konstanz</strain>
    </source>
</reference>
<sequence length="2072" mass="228212">MSSCVLDVFSLLNRQLDHINASSSSSNRPKDDLSTVISSANGVMVLADVHPTIAKLFLLEESTSSLLRAGGASAMSHPISQELLLISPQQDSVSGITKGLPTAPLLSSLPMNDGPSLLGSGGTTKAHQVPTAIPNNIPTLRSLLSQPEMTTLKTPWSAEFSHSLRRVGFPLDDPELPPVARVHLSTASAQLARDKVQEFIDASIKTTTTLVKKTQELMISSALTTPHGYWSREQRNLLLQLGFAPDVLRVPCSKKPHITSVLRVAAQAFINDFISRCTKPVDNRFTSQSQAELVGNLRMLSEEQIAEFEYADSLLYAPNSPLKLSVWPILTCEFLRLTQFHALAKQAPDVPFQELEGVSAALRQDASDFLRQRNHVCPMETVEETITRRCKEILSSSYLSTTSDVWPEDLRQFMRMLDFLPNEMNNSRSVIRRDVRDAARNFLEIRAQGGDPKVEMAKGLLNNPAFRLTHRPLMPEQILQIYLLGFPCRVFDDGIDALINFQPDSSLKSEMHRYLTEYVRCHDDRSARRIQRFKELLHSSYLCSDHAYWPKEIRTLFSDEGYFRQELSSPIHERLSIPSHIRSAARYFVEGWLRDRFASLLSSFPSAMVPSFPALSTLPDDNHQLGGNDDSAQSQWSMQDRAAHQKDTLREDTVGNDALLKLLPTAYDEEFATPSVKVENASNDPVQNVVKPTELQSNQNTVSGPPAYLHFSVFRVEGAIARVVDDFASVDPSVHHQARNQNKQPPSDLHSYLANSNFAQGQLDTHSIRPVVSIALLHNDSADSLVMASSAQALSLVDHTWSRLPPQELSAARGGLQSVQWTPLLMGSCVHTSACSVDTNIHTSVFQEVEPAAVPIVYATQQLDGLRNIQPDSVTAGVADHHGTEILAPRPYDSALPSTQYQSSRFGDPYSVAPGFPASNQTSTSFSPTPAPRPRPQPAAPMSTYNRPGGLPVRSRFAARPPLASTRPPPFSSARSLETIPSRPMIPTTPIRPANKPQSFSDVIDITPPPRRAGQHPPIFSPVADNVSDSDILRMVKNAEINAGITTNNFNPSSDLFGSSTTTTTNPWDRRRGAENISRARAQPQLHDEFAPVSIPASTLVDGVSLSNVAGRRPVASAMNFDMRSNEPVARGTAKPLSFDDMPVGGGGNQSNPVAPPPKPFGHNRWEDEVPRAKEEIEVDEGLRTPSFSSRRRMRDTLTMSPLSSVRVPAVARRRVEAAPGLEQYSKPPQSGFPSSARNSFDNDPIGVPSKPAHPWDAMDEQPAGVASRRQLAPVPSAFSAPQPASQPTGRPPLASTTSTSEPQKLTSSERVALARARREELQRLGAPTQNNTNGSQEVVVAVPKGPSPFASQPPSISRPTIQERSNPFQPSISSAVSRPTLSSSRGFGASLPVQGAARLAARNPFADSIDINVSQPPRRAPFSSSVPSTSRFGGISDDEALRQIREEQHRDEQRAKATEEAERKRRQEQLVQERLRRVPAMMGPTISVGAAQGPANSLPDGMSSIRTGTLFAPQVPLAVQEAKHRVLCEASFSVRSIVAALIAARVDLHVLHEHDAAVSAILQSESSERIRVFVVPPSPNHPHEVLPCAIVMIPLHTHNTSNVETTFSLCLRVHNAHDFIAVVQRKPLITLPLLQSLDQSSKKSYSDGSKLLGWKNRFALLKLSLSGTQSPSSSDTLRVLDQLCDPFVTEARAQNLAVRFQLFNHRRSKARERISRQSDHQHQLRSLGLRDSKQPHSGINLFVSPLETLNDDAHMWPLLPVVRSRQRLEDEDAAPTGITGFHIHHILTRQRIWLESRNPLVALRSRKSLKLGQQSNTTVNTTFFIEIEKLLRTLSVRHTSVTNTSSAFQRLAQTSQLYVGRGLLFVAWILIQQNSTYLFPVLCLLVALLVSYVHLKSLWGFGLQHRVVAASASSIAKEHLKLGLDHGGQATDVEQRAALLAAVGFMAQKLRRFLRGDSIASSAMWMAVCVPSALAIWWLWFAFTTTGDASLTDKDRYLGLNRHVEVDYATGTVTTVVDANSDAFIGLATLELHFYTGYLILAPYTINPMKWVLWSMFQFFMQDPALLALHT</sequence>
<evidence type="ECO:0000313" key="3">
    <source>
        <dbReference type="EMBL" id="CUG90719.1"/>
    </source>
</evidence>
<evidence type="ECO:0000313" key="4">
    <source>
        <dbReference type="Proteomes" id="UP000051952"/>
    </source>
</evidence>
<dbReference type="Proteomes" id="UP000051952">
    <property type="component" value="Unassembled WGS sequence"/>
</dbReference>
<organism evidence="3 4">
    <name type="scientific">Bodo saltans</name>
    <name type="common">Flagellated protozoan</name>
    <dbReference type="NCBI Taxonomy" id="75058"/>
    <lineage>
        <taxon>Eukaryota</taxon>
        <taxon>Discoba</taxon>
        <taxon>Euglenozoa</taxon>
        <taxon>Kinetoplastea</taxon>
        <taxon>Metakinetoplastina</taxon>
        <taxon>Eubodonida</taxon>
        <taxon>Bodonidae</taxon>
        <taxon>Bodo</taxon>
    </lineage>
</organism>
<keyword evidence="2" id="KW-1133">Transmembrane helix</keyword>
<feature type="region of interest" description="Disordered" evidence="1">
    <location>
        <begin position="1344"/>
        <end position="1384"/>
    </location>
</feature>
<proteinExistence type="predicted"/>
<dbReference type="EMBL" id="CYKH01001860">
    <property type="protein sequence ID" value="CUG90719.1"/>
    <property type="molecule type" value="Genomic_DNA"/>
</dbReference>
<feature type="region of interest" description="Disordered" evidence="1">
    <location>
        <begin position="1411"/>
        <end position="1469"/>
    </location>
</feature>
<keyword evidence="2" id="KW-0472">Membrane</keyword>
<feature type="transmembrane region" description="Helical" evidence="2">
    <location>
        <begin position="1960"/>
        <end position="1981"/>
    </location>
</feature>
<feature type="compositionally biased region" description="Polar residues" evidence="1">
    <location>
        <begin position="1227"/>
        <end position="1242"/>
    </location>
</feature>
<feature type="region of interest" description="Disordered" evidence="1">
    <location>
        <begin position="1219"/>
        <end position="1311"/>
    </location>
</feature>
<feature type="compositionally biased region" description="Polar residues" evidence="1">
    <location>
        <begin position="1423"/>
        <end position="1432"/>
    </location>
</feature>
<dbReference type="VEuPathDB" id="TriTrypDB:BSAL_28455"/>
<feature type="region of interest" description="Disordered" evidence="1">
    <location>
        <begin position="1146"/>
        <end position="1166"/>
    </location>
</feature>
<feature type="compositionally biased region" description="Pro residues" evidence="1">
    <location>
        <begin position="929"/>
        <end position="939"/>
    </location>
</feature>
<feature type="region of interest" description="Disordered" evidence="1">
    <location>
        <begin position="888"/>
        <end position="1000"/>
    </location>
</feature>
<feature type="transmembrane region" description="Helical" evidence="2">
    <location>
        <begin position="1878"/>
        <end position="1896"/>
    </location>
</feature>
<feature type="transmembrane region" description="Helical" evidence="2">
    <location>
        <begin position="2024"/>
        <end position="2047"/>
    </location>
</feature>
<keyword evidence="4" id="KW-1185">Reference proteome</keyword>
<feature type="compositionally biased region" description="Polar residues" evidence="1">
    <location>
        <begin position="1283"/>
        <end position="1309"/>
    </location>
</feature>
<feature type="region of interest" description="Disordered" evidence="1">
    <location>
        <begin position="619"/>
        <end position="648"/>
    </location>
</feature>
<protein>
    <submittedName>
        <fullName evidence="3">Transmembrane protein, putative</fullName>
    </submittedName>
</protein>
<keyword evidence="2 3" id="KW-0812">Transmembrane</keyword>
<feature type="compositionally biased region" description="Basic and acidic residues" evidence="1">
    <location>
        <begin position="1440"/>
        <end position="1469"/>
    </location>
</feature>